<comment type="cofactor">
    <cofactor evidence="1">
        <name>Mn(2+)</name>
        <dbReference type="ChEBI" id="CHEBI:29035"/>
    </cofactor>
</comment>
<dbReference type="PANTHER" id="PTHR11822:SF21">
    <property type="entry name" value="ISOCITRATE DEHYDROGENASE [NADP], MITOCHONDRIAL"/>
    <property type="match status" value="1"/>
</dbReference>
<evidence type="ECO:0000259" key="14">
    <source>
        <dbReference type="SMART" id="SM01329"/>
    </source>
</evidence>
<evidence type="ECO:0000256" key="8">
    <source>
        <dbReference type="ARBA" id="ARBA00022842"/>
    </source>
</evidence>
<evidence type="ECO:0000256" key="5">
    <source>
        <dbReference type="ARBA" id="ARBA00022435"/>
    </source>
</evidence>
<dbReference type="PANTHER" id="PTHR11822">
    <property type="entry name" value="NADP-SPECIFIC ISOCITRATE DEHYDROGENASE"/>
    <property type="match status" value="1"/>
</dbReference>
<dbReference type="GO" id="GO:0006102">
    <property type="term" value="P:isocitrate metabolic process"/>
    <property type="evidence" value="ECO:0007669"/>
    <property type="project" value="InterPro"/>
</dbReference>
<dbReference type="Proteomes" id="UP001432027">
    <property type="component" value="Unassembled WGS sequence"/>
</dbReference>
<evidence type="ECO:0000256" key="9">
    <source>
        <dbReference type="ARBA" id="ARBA00022857"/>
    </source>
</evidence>
<comment type="caution">
    <text evidence="15">The sequence shown here is derived from an EMBL/GenBank/DDBJ whole genome shotgun (WGS) entry which is preliminary data.</text>
</comment>
<comment type="similarity">
    <text evidence="3">Belongs to the isocitrate and isopropylmalate dehydrogenases family.</text>
</comment>
<dbReference type="GO" id="GO:0006097">
    <property type="term" value="P:glyoxylate cycle"/>
    <property type="evidence" value="ECO:0007669"/>
    <property type="project" value="UniProtKB-KW"/>
</dbReference>
<dbReference type="AlphaFoldDB" id="A0AAV5TMG5"/>
<evidence type="ECO:0000256" key="11">
    <source>
        <dbReference type="ARBA" id="ARBA00023211"/>
    </source>
</evidence>
<dbReference type="GO" id="GO:0005829">
    <property type="term" value="C:cytosol"/>
    <property type="evidence" value="ECO:0007669"/>
    <property type="project" value="TreeGrafter"/>
</dbReference>
<keyword evidence="11" id="KW-0464">Manganese</keyword>
<proteinExistence type="inferred from homology"/>
<dbReference type="SUPFAM" id="SSF53659">
    <property type="entry name" value="Isocitrate/Isopropylmalate dehydrogenase-like"/>
    <property type="match status" value="1"/>
</dbReference>
<feature type="domain" description="Isopropylmalate dehydrogenase-like" evidence="14">
    <location>
        <begin position="1"/>
        <end position="145"/>
    </location>
</feature>
<accession>A0AAV5TMG5</accession>
<keyword evidence="5" id="KW-0329">Glyoxylate bypass</keyword>
<comment type="cofactor">
    <cofactor evidence="2">
        <name>Mg(2+)</name>
        <dbReference type="ChEBI" id="CHEBI:18420"/>
    </cofactor>
</comment>
<dbReference type="InterPro" id="IPR019818">
    <property type="entry name" value="IsoCit/isopropylmalate_DH_CS"/>
</dbReference>
<keyword evidence="7" id="KW-0479">Metal-binding</keyword>
<reference evidence="15" key="1">
    <citation type="submission" date="2023-10" db="EMBL/GenBank/DDBJ databases">
        <title>Genome assembly of Pristionchus species.</title>
        <authorList>
            <person name="Yoshida K."/>
            <person name="Sommer R.J."/>
        </authorList>
    </citation>
    <scope>NUCLEOTIDE SEQUENCE</scope>
    <source>
        <strain evidence="15">RS0144</strain>
    </source>
</reference>
<dbReference type="EMBL" id="BTSX01000004">
    <property type="protein sequence ID" value="GMS95475.1"/>
    <property type="molecule type" value="Genomic_DNA"/>
</dbReference>
<gene>
    <name evidence="15" type="ORF">PENTCL1PPCAC_17650</name>
</gene>
<evidence type="ECO:0000256" key="6">
    <source>
        <dbReference type="ARBA" id="ARBA00022532"/>
    </source>
</evidence>
<dbReference type="GO" id="GO:0005777">
    <property type="term" value="C:peroxisome"/>
    <property type="evidence" value="ECO:0007669"/>
    <property type="project" value="TreeGrafter"/>
</dbReference>
<keyword evidence="10" id="KW-0560">Oxidoreductase</keyword>
<dbReference type="GO" id="GO:0004450">
    <property type="term" value="F:isocitrate dehydrogenase (NADP+) activity"/>
    <property type="evidence" value="ECO:0007669"/>
    <property type="project" value="UniProtKB-EC"/>
</dbReference>
<keyword evidence="16" id="KW-1185">Reference proteome</keyword>
<evidence type="ECO:0000256" key="13">
    <source>
        <dbReference type="ARBA" id="ARBA00031098"/>
    </source>
</evidence>
<dbReference type="Gene3D" id="3.40.718.10">
    <property type="entry name" value="Isopropylmalate Dehydrogenase"/>
    <property type="match status" value="1"/>
</dbReference>
<name>A0AAV5TMG5_9BILA</name>
<organism evidence="15 16">
    <name type="scientific">Pristionchus entomophagus</name>
    <dbReference type="NCBI Taxonomy" id="358040"/>
    <lineage>
        <taxon>Eukaryota</taxon>
        <taxon>Metazoa</taxon>
        <taxon>Ecdysozoa</taxon>
        <taxon>Nematoda</taxon>
        <taxon>Chromadorea</taxon>
        <taxon>Rhabditida</taxon>
        <taxon>Rhabditina</taxon>
        <taxon>Diplogasteromorpha</taxon>
        <taxon>Diplogasteroidea</taxon>
        <taxon>Neodiplogasteridae</taxon>
        <taxon>Pristionchus</taxon>
    </lineage>
</organism>
<keyword evidence="9" id="KW-0521">NADP</keyword>
<keyword evidence="6" id="KW-0816">Tricarboxylic acid cycle</keyword>
<dbReference type="InterPro" id="IPR024084">
    <property type="entry name" value="IsoPropMal-DH-like_dom"/>
</dbReference>
<evidence type="ECO:0000256" key="7">
    <source>
        <dbReference type="ARBA" id="ARBA00022723"/>
    </source>
</evidence>
<dbReference type="GO" id="GO:0000287">
    <property type="term" value="F:magnesium ion binding"/>
    <property type="evidence" value="ECO:0007669"/>
    <property type="project" value="InterPro"/>
</dbReference>
<sequence length="156" mass="17031">KAMKSDGGFVWACKNYDGDVQSDSVAQGYGSLGLMTSVLVCPDGKTVEAEAAHGTVTRHYRQHQKGLETSTNPIASIFAWTRGLAHRAKLDKNAALATFADNLEAVCIETMEDGHMTKDLAICIKGMDQVARSDYLNTFEFLDKLAENLSKKQSKL</sequence>
<dbReference type="PROSITE" id="PS00470">
    <property type="entry name" value="IDH_IMDH"/>
    <property type="match status" value="1"/>
</dbReference>
<dbReference type="InterPro" id="IPR004790">
    <property type="entry name" value="Isocitrate_DH_NADP"/>
</dbReference>
<dbReference type="SMART" id="SM01329">
    <property type="entry name" value="Iso_dh"/>
    <property type="match status" value="1"/>
</dbReference>
<dbReference type="EC" id="1.1.1.42" evidence="4"/>
<dbReference type="Pfam" id="PF00180">
    <property type="entry name" value="Iso_dh"/>
    <property type="match status" value="1"/>
</dbReference>
<evidence type="ECO:0000313" key="16">
    <source>
        <dbReference type="Proteomes" id="UP001432027"/>
    </source>
</evidence>
<evidence type="ECO:0000256" key="12">
    <source>
        <dbReference type="ARBA" id="ARBA00029990"/>
    </source>
</evidence>
<dbReference type="GO" id="GO:0006739">
    <property type="term" value="P:NADP+ metabolic process"/>
    <property type="evidence" value="ECO:0007669"/>
    <property type="project" value="TreeGrafter"/>
</dbReference>
<dbReference type="GO" id="GO:0051287">
    <property type="term" value="F:NAD binding"/>
    <property type="evidence" value="ECO:0007669"/>
    <property type="project" value="InterPro"/>
</dbReference>
<evidence type="ECO:0000256" key="4">
    <source>
        <dbReference type="ARBA" id="ARBA00013013"/>
    </source>
</evidence>
<dbReference type="GO" id="GO:0005739">
    <property type="term" value="C:mitochondrion"/>
    <property type="evidence" value="ECO:0007669"/>
    <property type="project" value="TreeGrafter"/>
</dbReference>
<protein>
    <recommendedName>
        <fullName evidence="4">isocitrate dehydrogenase (NADP(+))</fullName>
        <ecNumber evidence="4">1.1.1.42</ecNumber>
    </recommendedName>
    <alternativeName>
        <fullName evidence="12">NADP(+)-specific ICDH</fullName>
    </alternativeName>
    <alternativeName>
        <fullName evidence="13">Oxalosuccinate decarboxylase</fullName>
    </alternativeName>
</protein>
<evidence type="ECO:0000256" key="3">
    <source>
        <dbReference type="ARBA" id="ARBA00007769"/>
    </source>
</evidence>
<evidence type="ECO:0000256" key="1">
    <source>
        <dbReference type="ARBA" id="ARBA00001936"/>
    </source>
</evidence>
<feature type="non-terminal residue" evidence="15">
    <location>
        <position position="1"/>
    </location>
</feature>
<evidence type="ECO:0000256" key="2">
    <source>
        <dbReference type="ARBA" id="ARBA00001946"/>
    </source>
</evidence>
<dbReference type="GO" id="GO:0006099">
    <property type="term" value="P:tricarboxylic acid cycle"/>
    <property type="evidence" value="ECO:0007669"/>
    <property type="project" value="UniProtKB-KW"/>
</dbReference>
<evidence type="ECO:0000256" key="10">
    <source>
        <dbReference type="ARBA" id="ARBA00023002"/>
    </source>
</evidence>
<evidence type="ECO:0000313" key="15">
    <source>
        <dbReference type="EMBL" id="GMS95475.1"/>
    </source>
</evidence>
<keyword evidence="8" id="KW-0460">Magnesium</keyword>